<proteinExistence type="predicted"/>
<comment type="caution">
    <text evidence="1">The sequence shown here is derived from an EMBL/GenBank/DDBJ whole genome shotgun (WGS) entry which is preliminary data.</text>
</comment>
<dbReference type="AntiFam" id="ANF00010">
    <property type="entry name" value="tRNA translation"/>
</dbReference>
<dbReference type="AlphaFoldDB" id="A0A318GCM7"/>
<evidence type="ECO:0000313" key="1">
    <source>
        <dbReference type="EMBL" id="PXW49493.1"/>
    </source>
</evidence>
<gene>
    <name evidence="1" type="ORF">DET57_101191</name>
</gene>
<organism evidence="1 2">
    <name type="scientific">Klebsiella oxytoca</name>
    <dbReference type="NCBI Taxonomy" id="571"/>
    <lineage>
        <taxon>Bacteria</taxon>
        <taxon>Pseudomonadati</taxon>
        <taxon>Pseudomonadota</taxon>
        <taxon>Gammaproteobacteria</taxon>
        <taxon>Enterobacterales</taxon>
        <taxon>Enterobacteriaceae</taxon>
        <taxon>Klebsiella/Raoultella group</taxon>
        <taxon>Klebsiella</taxon>
    </lineage>
</organism>
<dbReference type="Proteomes" id="UP000247485">
    <property type="component" value="Unassembled WGS sequence"/>
</dbReference>
<dbReference type="EMBL" id="QJJG01000001">
    <property type="protein sequence ID" value="PXW49493.1"/>
    <property type="molecule type" value="Genomic_DNA"/>
</dbReference>
<name>A0A318GCM7_KLEOX</name>
<reference evidence="1 2" key="1">
    <citation type="submission" date="2018-05" db="EMBL/GenBank/DDBJ databases">
        <title>Freshwater and sediment microbial communities from various areas in North America, analyzing microbe dynamics in response to fracking.</title>
        <authorList>
            <person name="Lamendella R."/>
        </authorList>
    </citation>
    <scope>NUCLEOTIDE SEQUENCE [LARGE SCALE GENOMIC DNA]</scope>
    <source>
        <strain evidence="1 2">67</strain>
    </source>
</reference>
<sequence length="84" mass="9163">MQEVSGSIPLSSTKICTQQVWFVKRSCGAIAQLGERLHGMQEVSGSIPLSSTKFETLATAGVFVFHIANVKYFLNKSVSIQQSQ</sequence>
<protein>
    <submittedName>
        <fullName evidence="1">Uncharacterized protein</fullName>
    </submittedName>
</protein>
<accession>A0A318GCM7</accession>
<evidence type="ECO:0000313" key="2">
    <source>
        <dbReference type="Proteomes" id="UP000247485"/>
    </source>
</evidence>